<dbReference type="PANTHER" id="PTHR21240">
    <property type="entry name" value="2-AMINO-3-CARBOXYLMUCONATE-6-SEMIALDEHYDE DECARBOXYLASE"/>
    <property type="match status" value="1"/>
</dbReference>
<dbReference type="PANTHER" id="PTHR21240:SF30">
    <property type="entry name" value="AMIDOHYDROLASE-RELATED DOMAIN-CONTAINING PROTEIN-RELATED"/>
    <property type="match status" value="1"/>
</dbReference>
<accession>A0A1E3BQN5</accession>
<evidence type="ECO:0000256" key="2">
    <source>
        <dbReference type="ARBA" id="ARBA00023239"/>
    </source>
</evidence>
<evidence type="ECO:0000313" key="6">
    <source>
        <dbReference type="Proteomes" id="UP000094569"/>
    </source>
</evidence>
<proteinExistence type="inferred from homology"/>
<dbReference type="AlphaFoldDB" id="A0A1E3BQN5"/>
<dbReference type="VEuPathDB" id="FungiDB:SI65_00882"/>
<sequence>MQQKSQHEASLYIAPGDRDRYMRQINDIHDERLCLSNEHGIGYTVVSLTVPGIQGITNKAEAEKIATETNNWVAEQIKNHRDRLDLDVPLYIHPAAPADVIYEKLYRERSYLVGPPLSFANGVNLHTLGIITNGIFDRFPTAKVIIGHDGEHIPFDFWRINHWFEDVKKPISQQAGDVMCKKTIYDYCKENIWITTSGHFSTRTLKYVVDEIGADRVLFSVDYPYERIEDGCECWDNDAKAIQEAVGGVDAYRRIERDRIMPSSC</sequence>
<organism evidence="5 6">
    <name type="scientific">Aspergillus cristatus</name>
    <name type="common">Chinese Fuzhuan brick tea-fermentation fungus</name>
    <name type="synonym">Eurotium cristatum</name>
    <dbReference type="NCBI Taxonomy" id="573508"/>
    <lineage>
        <taxon>Eukaryota</taxon>
        <taxon>Fungi</taxon>
        <taxon>Dikarya</taxon>
        <taxon>Ascomycota</taxon>
        <taxon>Pezizomycotina</taxon>
        <taxon>Eurotiomycetes</taxon>
        <taxon>Eurotiomycetidae</taxon>
        <taxon>Eurotiales</taxon>
        <taxon>Aspergillaceae</taxon>
        <taxon>Aspergillus</taxon>
        <taxon>Aspergillus subgen. Aspergillus</taxon>
    </lineage>
</organism>
<dbReference type="InterPro" id="IPR032466">
    <property type="entry name" value="Metal_Hydrolase"/>
</dbReference>
<feature type="domain" description="Amidohydrolase-related" evidence="4">
    <location>
        <begin position="86"/>
        <end position="242"/>
    </location>
</feature>
<reference evidence="5 6" key="1">
    <citation type="journal article" date="2016" name="BMC Genomics">
        <title>Comparative genomic and transcriptomic analyses of the Fuzhuan brick tea-fermentation fungus Aspergillus cristatus.</title>
        <authorList>
            <person name="Ge Y."/>
            <person name="Wang Y."/>
            <person name="Liu Y."/>
            <person name="Tan Y."/>
            <person name="Ren X."/>
            <person name="Zhang X."/>
            <person name="Hyde K.D."/>
            <person name="Liu Y."/>
            <person name="Liu Z."/>
        </authorList>
    </citation>
    <scope>NUCLEOTIDE SEQUENCE [LARGE SCALE GENOMIC DNA]</scope>
    <source>
        <strain evidence="5 6">GZAAS20.1005</strain>
    </source>
</reference>
<dbReference type="Proteomes" id="UP000094569">
    <property type="component" value="Unassembled WGS sequence"/>
</dbReference>
<dbReference type="GO" id="GO:0016831">
    <property type="term" value="F:carboxy-lyase activity"/>
    <property type="evidence" value="ECO:0007669"/>
    <property type="project" value="UniProtKB-KW"/>
</dbReference>
<keyword evidence="2 3" id="KW-0456">Lyase</keyword>
<dbReference type="InterPro" id="IPR006680">
    <property type="entry name" value="Amidohydro-rel"/>
</dbReference>
<dbReference type="SUPFAM" id="SSF51556">
    <property type="entry name" value="Metallo-dependent hydrolases"/>
    <property type="match status" value="1"/>
</dbReference>
<keyword evidence="1 3" id="KW-0210">Decarboxylase</keyword>
<dbReference type="STRING" id="573508.A0A1E3BQN5"/>
<dbReference type="EMBL" id="JXNT01000001">
    <property type="protein sequence ID" value="ODM23293.1"/>
    <property type="molecule type" value="Genomic_DNA"/>
</dbReference>
<evidence type="ECO:0000256" key="3">
    <source>
        <dbReference type="RuleBase" id="RU366045"/>
    </source>
</evidence>
<protein>
    <submittedName>
        <fullName evidence="5">2,3-dihydroxybenzoate decarboxylase</fullName>
    </submittedName>
</protein>
<name>A0A1E3BQN5_ASPCR</name>
<dbReference type="GO" id="GO:0019748">
    <property type="term" value="P:secondary metabolic process"/>
    <property type="evidence" value="ECO:0007669"/>
    <property type="project" value="TreeGrafter"/>
</dbReference>
<evidence type="ECO:0000259" key="4">
    <source>
        <dbReference type="Pfam" id="PF04909"/>
    </source>
</evidence>
<dbReference type="Pfam" id="PF04909">
    <property type="entry name" value="Amidohydro_2"/>
    <property type="match status" value="1"/>
</dbReference>
<gene>
    <name evidence="5" type="ORF">SI65_00882</name>
</gene>
<comment type="caution">
    <text evidence="5">The sequence shown here is derived from an EMBL/GenBank/DDBJ whole genome shotgun (WGS) entry which is preliminary data.</text>
</comment>
<keyword evidence="6" id="KW-1185">Reference proteome</keyword>
<dbReference type="InterPro" id="IPR032465">
    <property type="entry name" value="ACMSD"/>
</dbReference>
<dbReference type="GO" id="GO:0005829">
    <property type="term" value="C:cytosol"/>
    <property type="evidence" value="ECO:0007669"/>
    <property type="project" value="TreeGrafter"/>
</dbReference>
<dbReference type="Gene3D" id="3.20.20.140">
    <property type="entry name" value="Metal-dependent hydrolases"/>
    <property type="match status" value="2"/>
</dbReference>
<evidence type="ECO:0000313" key="5">
    <source>
        <dbReference type="EMBL" id="ODM23293.1"/>
    </source>
</evidence>
<evidence type="ECO:0000256" key="1">
    <source>
        <dbReference type="ARBA" id="ARBA00022793"/>
    </source>
</evidence>
<comment type="similarity">
    <text evidence="3">Belongs to the metallo-dependent hydrolases superfamily.</text>
</comment>
<dbReference type="OrthoDB" id="432010at2759"/>